<comment type="caution">
    <text evidence="1">The sequence shown here is derived from an EMBL/GenBank/DDBJ whole genome shotgun (WGS) entry which is preliminary data.</text>
</comment>
<dbReference type="AlphaFoldDB" id="A0A0F9RQ30"/>
<organism evidence="1">
    <name type="scientific">marine sediment metagenome</name>
    <dbReference type="NCBI Taxonomy" id="412755"/>
    <lineage>
        <taxon>unclassified sequences</taxon>
        <taxon>metagenomes</taxon>
        <taxon>ecological metagenomes</taxon>
    </lineage>
</organism>
<protein>
    <submittedName>
        <fullName evidence="1">Uncharacterized protein</fullName>
    </submittedName>
</protein>
<name>A0A0F9RQ30_9ZZZZ</name>
<reference evidence="1" key="1">
    <citation type="journal article" date="2015" name="Nature">
        <title>Complex archaea that bridge the gap between prokaryotes and eukaryotes.</title>
        <authorList>
            <person name="Spang A."/>
            <person name="Saw J.H."/>
            <person name="Jorgensen S.L."/>
            <person name="Zaremba-Niedzwiedzka K."/>
            <person name="Martijn J."/>
            <person name="Lind A.E."/>
            <person name="van Eijk R."/>
            <person name="Schleper C."/>
            <person name="Guy L."/>
            <person name="Ettema T.J."/>
        </authorList>
    </citation>
    <scope>NUCLEOTIDE SEQUENCE</scope>
</reference>
<accession>A0A0F9RQ30</accession>
<dbReference type="EMBL" id="LAZR01001042">
    <property type="protein sequence ID" value="KKN51937.1"/>
    <property type="molecule type" value="Genomic_DNA"/>
</dbReference>
<evidence type="ECO:0000313" key="1">
    <source>
        <dbReference type="EMBL" id="KKN51937.1"/>
    </source>
</evidence>
<sequence>MIGNLEDYNYFVDQTGVWHDFSRLDENITHIVRKGVFIQDDENDVEEVVLSLCGMYHYNNKHIIGEFSINWYNSWVETEACEKCFGIINKREFHKWLVSDEGKEKLEESKE</sequence>
<proteinExistence type="predicted"/>
<gene>
    <name evidence="1" type="ORF">LCGC14_0617740</name>
</gene>